<proteinExistence type="inferred from homology"/>
<sequence>MKYILGKKLEMSEKFKADGEVIPVTIVSAGPCFISQIKTMEKDGYKSVQVGFGQKRKLNKSAQGHLKNLPAARYLREFLIDEQDKSEYKKGQEIKVDVFNQGEKVKVIGTSKGRGFQGVVKRHGFSGAPKTHGTKDQLRHSGSVGAKGVAHTFKGTKMGGHMGADRVTISNLEIIDIDPAKNLLYIKGAIPGSRNGLVEISAPGVMKLEMKETKKDEQSKVASQNLDLAQKEEKIDEPAAVENKK</sequence>
<evidence type="ECO:0000256" key="7">
    <source>
        <dbReference type="HAMAP-Rule" id="MF_01325"/>
    </source>
</evidence>
<comment type="similarity">
    <text evidence="1 7">Belongs to the universal ribosomal protein uL3 family.</text>
</comment>
<dbReference type="PANTHER" id="PTHR11229:SF16">
    <property type="entry name" value="LARGE RIBOSOMAL SUBUNIT PROTEIN UL3C"/>
    <property type="match status" value="1"/>
</dbReference>
<dbReference type="Gene3D" id="2.40.30.10">
    <property type="entry name" value="Translation factors"/>
    <property type="match status" value="1"/>
</dbReference>
<feature type="region of interest" description="Disordered" evidence="8">
    <location>
        <begin position="212"/>
        <end position="245"/>
    </location>
</feature>
<feature type="compositionally biased region" description="Basic and acidic residues" evidence="8">
    <location>
        <begin position="229"/>
        <end position="245"/>
    </location>
</feature>
<name>A0A1G1XMX2_9BACT</name>
<dbReference type="GO" id="GO:0022625">
    <property type="term" value="C:cytosolic large ribosomal subunit"/>
    <property type="evidence" value="ECO:0007669"/>
    <property type="project" value="TreeGrafter"/>
</dbReference>
<evidence type="ECO:0000313" key="9">
    <source>
        <dbReference type="EMBL" id="OGY41379.1"/>
    </source>
</evidence>
<dbReference type="Gene3D" id="3.30.160.810">
    <property type="match status" value="1"/>
</dbReference>
<dbReference type="Proteomes" id="UP000176498">
    <property type="component" value="Unassembled WGS sequence"/>
</dbReference>
<evidence type="ECO:0000256" key="6">
    <source>
        <dbReference type="ARBA" id="ARBA00035243"/>
    </source>
</evidence>
<keyword evidence="3 7" id="KW-0694">RNA-binding</keyword>
<evidence type="ECO:0000313" key="10">
    <source>
        <dbReference type="Proteomes" id="UP000176498"/>
    </source>
</evidence>
<dbReference type="GO" id="GO:0019843">
    <property type="term" value="F:rRNA binding"/>
    <property type="evidence" value="ECO:0007669"/>
    <property type="project" value="UniProtKB-UniRule"/>
</dbReference>
<evidence type="ECO:0000256" key="2">
    <source>
        <dbReference type="ARBA" id="ARBA00022730"/>
    </source>
</evidence>
<accession>A0A1G1XMX2</accession>
<keyword evidence="5 7" id="KW-0687">Ribonucleoprotein</keyword>
<evidence type="ECO:0000256" key="4">
    <source>
        <dbReference type="ARBA" id="ARBA00022980"/>
    </source>
</evidence>
<comment type="subunit">
    <text evidence="7">Part of the 50S ribosomal subunit. Forms a cluster with proteins L14 and L19.</text>
</comment>
<dbReference type="InterPro" id="IPR009000">
    <property type="entry name" value="Transl_B-barrel_sf"/>
</dbReference>
<dbReference type="GO" id="GO:0003735">
    <property type="term" value="F:structural constituent of ribosome"/>
    <property type="evidence" value="ECO:0007669"/>
    <property type="project" value="UniProtKB-UniRule"/>
</dbReference>
<dbReference type="NCBIfam" id="TIGR03625">
    <property type="entry name" value="L3_bact"/>
    <property type="match status" value="1"/>
</dbReference>
<keyword evidence="4 7" id="KW-0689">Ribosomal protein</keyword>
<comment type="function">
    <text evidence="7">One of the primary rRNA binding proteins, it binds directly near the 3'-end of the 23S rRNA, where it nucleates assembly of the 50S subunit.</text>
</comment>
<gene>
    <name evidence="7" type="primary">rplC</name>
    <name evidence="9" type="ORF">A2Y82_00115</name>
</gene>
<reference evidence="9 10" key="1">
    <citation type="journal article" date="2016" name="Nat. Commun.">
        <title>Thousands of microbial genomes shed light on interconnected biogeochemical processes in an aquifer system.</title>
        <authorList>
            <person name="Anantharaman K."/>
            <person name="Brown C.T."/>
            <person name="Hug L.A."/>
            <person name="Sharon I."/>
            <person name="Castelle C.J."/>
            <person name="Probst A.J."/>
            <person name="Thomas B.C."/>
            <person name="Singh A."/>
            <person name="Wilkins M.J."/>
            <person name="Karaoz U."/>
            <person name="Brodie E.L."/>
            <person name="Williams K.H."/>
            <person name="Hubbard S.S."/>
            <person name="Banfield J.F."/>
        </authorList>
    </citation>
    <scope>NUCLEOTIDE SEQUENCE [LARGE SCALE GENOMIC DNA]</scope>
</reference>
<dbReference type="AlphaFoldDB" id="A0A1G1XMX2"/>
<feature type="region of interest" description="Disordered" evidence="8">
    <location>
        <begin position="124"/>
        <end position="144"/>
    </location>
</feature>
<dbReference type="FunFam" id="2.40.30.10:FF:000004">
    <property type="entry name" value="50S ribosomal protein L3"/>
    <property type="match status" value="1"/>
</dbReference>
<dbReference type="PANTHER" id="PTHR11229">
    <property type="entry name" value="50S RIBOSOMAL PROTEIN L3"/>
    <property type="match status" value="1"/>
</dbReference>
<protein>
    <recommendedName>
        <fullName evidence="6 7">Large ribosomal subunit protein uL3</fullName>
    </recommendedName>
</protein>
<dbReference type="InterPro" id="IPR019927">
    <property type="entry name" value="Ribosomal_uL3_bac/org-type"/>
</dbReference>
<dbReference type="EMBL" id="MHHZ01000019">
    <property type="protein sequence ID" value="OGY41379.1"/>
    <property type="molecule type" value="Genomic_DNA"/>
</dbReference>
<evidence type="ECO:0000256" key="3">
    <source>
        <dbReference type="ARBA" id="ARBA00022884"/>
    </source>
</evidence>
<dbReference type="GO" id="GO:0006412">
    <property type="term" value="P:translation"/>
    <property type="evidence" value="ECO:0007669"/>
    <property type="project" value="UniProtKB-UniRule"/>
</dbReference>
<dbReference type="InterPro" id="IPR000597">
    <property type="entry name" value="Ribosomal_uL3"/>
</dbReference>
<dbReference type="Pfam" id="PF00297">
    <property type="entry name" value="Ribosomal_L3"/>
    <property type="match status" value="1"/>
</dbReference>
<evidence type="ECO:0000256" key="5">
    <source>
        <dbReference type="ARBA" id="ARBA00023274"/>
    </source>
</evidence>
<dbReference type="HAMAP" id="MF_01325_B">
    <property type="entry name" value="Ribosomal_uL3_B"/>
    <property type="match status" value="1"/>
</dbReference>
<keyword evidence="2 7" id="KW-0699">rRNA-binding</keyword>
<evidence type="ECO:0000256" key="8">
    <source>
        <dbReference type="SAM" id="MobiDB-lite"/>
    </source>
</evidence>
<dbReference type="SUPFAM" id="SSF50447">
    <property type="entry name" value="Translation proteins"/>
    <property type="match status" value="1"/>
</dbReference>
<evidence type="ECO:0000256" key="1">
    <source>
        <dbReference type="ARBA" id="ARBA00006540"/>
    </source>
</evidence>
<comment type="caution">
    <text evidence="9">The sequence shown here is derived from an EMBL/GenBank/DDBJ whole genome shotgun (WGS) entry which is preliminary data.</text>
</comment>
<organism evidence="9 10">
    <name type="scientific">Candidatus Buchananbacteria bacterium RBG_13_36_9</name>
    <dbReference type="NCBI Taxonomy" id="1797530"/>
    <lineage>
        <taxon>Bacteria</taxon>
        <taxon>Candidatus Buchananiibacteriota</taxon>
    </lineage>
</organism>